<name>N1PRU0_DOTSN</name>
<keyword evidence="1" id="KW-0812">Transmembrane</keyword>
<evidence type="ECO:0000313" key="2">
    <source>
        <dbReference type="EMBL" id="EME45124.1"/>
    </source>
</evidence>
<proteinExistence type="predicted"/>
<keyword evidence="1" id="KW-0472">Membrane</keyword>
<dbReference type="AlphaFoldDB" id="N1PRU0"/>
<evidence type="ECO:0000256" key="1">
    <source>
        <dbReference type="SAM" id="Phobius"/>
    </source>
</evidence>
<accession>N1PRU0</accession>
<feature type="transmembrane region" description="Helical" evidence="1">
    <location>
        <begin position="61"/>
        <end position="80"/>
    </location>
</feature>
<dbReference type="EMBL" id="KB446538">
    <property type="protein sequence ID" value="EME45124.1"/>
    <property type="molecule type" value="Genomic_DNA"/>
</dbReference>
<evidence type="ECO:0000313" key="3">
    <source>
        <dbReference type="Proteomes" id="UP000016933"/>
    </source>
</evidence>
<organism evidence="2 3">
    <name type="scientific">Dothistroma septosporum (strain NZE10 / CBS 128990)</name>
    <name type="common">Red band needle blight fungus</name>
    <name type="synonym">Mycosphaerella pini</name>
    <dbReference type="NCBI Taxonomy" id="675120"/>
    <lineage>
        <taxon>Eukaryota</taxon>
        <taxon>Fungi</taxon>
        <taxon>Dikarya</taxon>
        <taxon>Ascomycota</taxon>
        <taxon>Pezizomycotina</taxon>
        <taxon>Dothideomycetes</taxon>
        <taxon>Dothideomycetidae</taxon>
        <taxon>Mycosphaerellales</taxon>
        <taxon>Mycosphaerellaceae</taxon>
        <taxon>Dothistroma</taxon>
    </lineage>
</organism>
<reference evidence="2 3" key="2">
    <citation type="journal article" date="2012" name="PLoS Pathog.">
        <title>Diverse lifestyles and strategies of plant pathogenesis encoded in the genomes of eighteen Dothideomycetes fungi.</title>
        <authorList>
            <person name="Ohm R.A."/>
            <person name="Feau N."/>
            <person name="Henrissat B."/>
            <person name="Schoch C.L."/>
            <person name="Horwitz B.A."/>
            <person name="Barry K.W."/>
            <person name="Condon B.J."/>
            <person name="Copeland A.C."/>
            <person name="Dhillon B."/>
            <person name="Glaser F."/>
            <person name="Hesse C.N."/>
            <person name="Kosti I."/>
            <person name="LaButti K."/>
            <person name="Lindquist E.A."/>
            <person name="Lucas S."/>
            <person name="Salamov A.A."/>
            <person name="Bradshaw R.E."/>
            <person name="Ciuffetti L."/>
            <person name="Hamelin R.C."/>
            <person name="Kema G.H.J."/>
            <person name="Lawrence C."/>
            <person name="Scott J.A."/>
            <person name="Spatafora J.W."/>
            <person name="Turgeon B.G."/>
            <person name="de Wit P.J.G.M."/>
            <person name="Zhong S."/>
            <person name="Goodwin S.B."/>
            <person name="Grigoriev I.V."/>
        </authorList>
    </citation>
    <scope>NUCLEOTIDE SEQUENCE [LARGE SCALE GENOMIC DNA]</scope>
    <source>
        <strain evidence="3">NZE10 / CBS 128990</strain>
    </source>
</reference>
<dbReference type="HOGENOM" id="CLU_1815741_0_0_1"/>
<keyword evidence="3" id="KW-1185">Reference proteome</keyword>
<sequence length="142" mass="15859">MPTIRDTISVCSPQNGTISSEQRECKAIVTRLSGRHKQQLPFVLHDAQSEHPRLDADPATMAPATLLVCACALLAVIGVIQSVRQCYALRDFGGHWSAGWSRLWLLKAQSSGEMNKRFTDINQRYGKCHPLRKPLPSLAWHI</sequence>
<dbReference type="STRING" id="675120.N1PRU0"/>
<protein>
    <submittedName>
        <fullName evidence="2">Uncharacterized protein</fullName>
    </submittedName>
</protein>
<dbReference type="Proteomes" id="UP000016933">
    <property type="component" value="Unassembled WGS sequence"/>
</dbReference>
<keyword evidence="1" id="KW-1133">Transmembrane helix</keyword>
<dbReference type="OrthoDB" id="10501278at2759"/>
<reference evidence="3" key="1">
    <citation type="journal article" date="2012" name="PLoS Genet.">
        <title>The genomes of the fungal plant pathogens Cladosporium fulvum and Dothistroma septosporum reveal adaptation to different hosts and lifestyles but also signatures of common ancestry.</title>
        <authorList>
            <person name="de Wit P.J.G.M."/>
            <person name="van der Burgt A."/>
            <person name="Oekmen B."/>
            <person name="Stergiopoulos I."/>
            <person name="Abd-Elsalam K.A."/>
            <person name="Aerts A.L."/>
            <person name="Bahkali A.H."/>
            <person name="Beenen H.G."/>
            <person name="Chettri P."/>
            <person name="Cox M.P."/>
            <person name="Datema E."/>
            <person name="de Vries R.P."/>
            <person name="Dhillon B."/>
            <person name="Ganley A.R."/>
            <person name="Griffiths S.A."/>
            <person name="Guo Y."/>
            <person name="Hamelin R.C."/>
            <person name="Henrissat B."/>
            <person name="Kabir M.S."/>
            <person name="Jashni M.K."/>
            <person name="Kema G."/>
            <person name="Klaubauf S."/>
            <person name="Lapidus A."/>
            <person name="Levasseur A."/>
            <person name="Lindquist E."/>
            <person name="Mehrabi R."/>
            <person name="Ohm R.A."/>
            <person name="Owen T.J."/>
            <person name="Salamov A."/>
            <person name="Schwelm A."/>
            <person name="Schijlen E."/>
            <person name="Sun H."/>
            <person name="van den Burg H.A."/>
            <person name="van Ham R.C.H.J."/>
            <person name="Zhang S."/>
            <person name="Goodwin S.B."/>
            <person name="Grigoriev I.V."/>
            <person name="Collemare J."/>
            <person name="Bradshaw R.E."/>
        </authorList>
    </citation>
    <scope>NUCLEOTIDE SEQUENCE [LARGE SCALE GENOMIC DNA]</scope>
    <source>
        <strain evidence="3">NZE10 / CBS 128990</strain>
    </source>
</reference>
<gene>
    <name evidence="2" type="ORF">DOTSEDRAFT_33703</name>
</gene>